<dbReference type="Gene3D" id="3.30.70.260">
    <property type="match status" value="1"/>
</dbReference>
<dbReference type="RefSeq" id="WP_070108998.1">
    <property type="nucleotide sequence ID" value="NZ_LZFO01000001.1"/>
</dbReference>
<sequence>MKNKYLIVDSSALPEVFFKVVQAKEILKTGLAKDITEAVKIVGISRSSFYKYKDCVFSVSDGMTNHKVTISLMLKHKPGTLSSILNTIAQNQGNVLTINQDIPINDAASVTITFDALKLTNDINNLIKDIQNMHNVLKVELLAME</sequence>
<protein>
    <recommendedName>
        <fullName evidence="1">UPF0735 ACT domain-containing protein CLOACE_00090</fullName>
    </recommendedName>
</protein>
<dbReference type="PIRSF" id="PIRSF025624">
    <property type="entry name" value="ACT_PheB"/>
    <property type="match status" value="1"/>
</dbReference>
<dbReference type="NCBIfam" id="NF003361">
    <property type="entry name" value="PRK04435.1"/>
    <property type="match status" value="1"/>
</dbReference>
<dbReference type="InterPro" id="IPR002912">
    <property type="entry name" value="ACT_dom"/>
</dbReference>
<reference evidence="3 4" key="1">
    <citation type="submission" date="2016-06" db="EMBL/GenBank/DDBJ databases">
        <title>Genome sequence of Clostridium acetireducens DSM 10703.</title>
        <authorList>
            <person name="Poehlein A."/>
            <person name="Fluechter S."/>
            <person name="Duerre P."/>
            <person name="Daniel R."/>
        </authorList>
    </citation>
    <scope>NUCLEOTIDE SEQUENCE [LARGE SCALE GENOMIC DNA]</scope>
    <source>
        <strain evidence="3 4">DSM 10703</strain>
    </source>
</reference>
<dbReference type="Pfam" id="PF13291">
    <property type="entry name" value="ACT_4"/>
    <property type="match status" value="1"/>
</dbReference>
<evidence type="ECO:0000313" key="3">
    <source>
        <dbReference type="EMBL" id="OFI07661.1"/>
    </source>
</evidence>
<gene>
    <name evidence="3" type="ORF">CLOACE_00090</name>
</gene>
<dbReference type="CDD" id="cd04888">
    <property type="entry name" value="ACT_PheB-BS"/>
    <property type="match status" value="1"/>
</dbReference>
<proteinExistence type="inferred from homology"/>
<dbReference type="PROSITE" id="PS51671">
    <property type="entry name" value="ACT"/>
    <property type="match status" value="1"/>
</dbReference>
<comment type="caution">
    <text evidence="3">The sequence shown here is derived from an EMBL/GenBank/DDBJ whole genome shotgun (WGS) entry which is preliminary data.</text>
</comment>
<feature type="domain" description="ACT" evidence="2">
    <location>
        <begin position="69"/>
        <end position="144"/>
    </location>
</feature>
<dbReference type="EMBL" id="LZFO01000001">
    <property type="protein sequence ID" value="OFI07661.1"/>
    <property type="molecule type" value="Genomic_DNA"/>
</dbReference>
<dbReference type="STRING" id="1121290.CLAOCE_00090"/>
<comment type="similarity">
    <text evidence="1">Belongs to the UPF0735 family.</text>
</comment>
<dbReference type="Proteomes" id="UP000175744">
    <property type="component" value="Unassembled WGS sequence"/>
</dbReference>
<accession>A0A1E8F292</accession>
<evidence type="ECO:0000256" key="1">
    <source>
        <dbReference type="HAMAP-Rule" id="MF_00707"/>
    </source>
</evidence>
<dbReference type="InterPro" id="IPR008310">
    <property type="entry name" value="UPF0735_ACT_dom-cont"/>
</dbReference>
<dbReference type="InterPro" id="IPR045865">
    <property type="entry name" value="ACT-like_dom_sf"/>
</dbReference>
<dbReference type="OrthoDB" id="9788773at2"/>
<name>A0A1E8F292_9CLOT</name>
<dbReference type="SUPFAM" id="SSF55021">
    <property type="entry name" value="ACT-like"/>
    <property type="match status" value="1"/>
</dbReference>
<evidence type="ECO:0000313" key="4">
    <source>
        <dbReference type="Proteomes" id="UP000175744"/>
    </source>
</evidence>
<organism evidence="3 4">
    <name type="scientific">Clostridium acetireducens DSM 10703</name>
    <dbReference type="NCBI Taxonomy" id="1121290"/>
    <lineage>
        <taxon>Bacteria</taxon>
        <taxon>Bacillati</taxon>
        <taxon>Bacillota</taxon>
        <taxon>Clostridia</taxon>
        <taxon>Eubacteriales</taxon>
        <taxon>Clostridiaceae</taxon>
        <taxon>Clostridium</taxon>
    </lineage>
</organism>
<dbReference type="PATRIC" id="fig|1121290.3.peg.9"/>
<dbReference type="AlphaFoldDB" id="A0A1E8F292"/>
<evidence type="ECO:0000259" key="2">
    <source>
        <dbReference type="PROSITE" id="PS51671"/>
    </source>
</evidence>
<dbReference type="HAMAP" id="MF_00707">
    <property type="entry name" value="UPF0735"/>
    <property type="match status" value="1"/>
</dbReference>
<keyword evidence="4" id="KW-1185">Reference proteome</keyword>